<dbReference type="EMBL" id="CADCUW010000129">
    <property type="protein sequence ID" value="CAA9397365.1"/>
    <property type="molecule type" value="Genomic_DNA"/>
</dbReference>
<reference evidence="12" key="1">
    <citation type="submission" date="2020-02" db="EMBL/GenBank/DDBJ databases">
        <authorList>
            <person name="Meier V. D."/>
        </authorList>
    </citation>
    <scope>NUCLEOTIDE SEQUENCE</scope>
    <source>
        <strain evidence="12">AVDCRST_MAG01</strain>
    </source>
</reference>
<keyword evidence="3" id="KW-0600">Photoreceptor protein</keyword>
<keyword evidence="7 11" id="KW-1133">Transmembrane helix</keyword>
<evidence type="ECO:0000256" key="5">
    <source>
        <dbReference type="ARBA" id="ARBA00022692"/>
    </source>
</evidence>
<feature type="transmembrane region" description="Helical" evidence="11">
    <location>
        <begin position="68"/>
        <end position="87"/>
    </location>
</feature>
<evidence type="ECO:0000256" key="4">
    <source>
        <dbReference type="ARBA" id="ARBA00022606"/>
    </source>
</evidence>
<evidence type="ECO:0000256" key="8">
    <source>
        <dbReference type="ARBA" id="ARBA00022991"/>
    </source>
</evidence>
<evidence type="ECO:0000256" key="6">
    <source>
        <dbReference type="ARBA" id="ARBA00022925"/>
    </source>
</evidence>
<dbReference type="Gene3D" id="1.20.1070.10">
    <property type="entry name" value="Rhodopsin 7-helix transmembrane proteins"/>
    <property type="match status" value="1"/>
</dbReference>
<dbReference type="GO" id="GO:0007602">
    <property type="term" value="P:phototransduction"/>
    <property type="evidence" value="ECO:0007669"/>
    <property type="project" value="UniProtKB-KW"/>
</dbReference>
<dbReference type="GO" id="GO:0016020">
    <property type="term" value="C:membrane"/>
    <property type="evidence" value="ECO:0007669"/>
    <property type="project" value="UniProtKB-SubCell"/>
</dbReference>
<gene>
    <name evidence="12" type="ORF">AVDCRST_MAG01-01-828</name>
</gene>
<keyword evidence="9 11" id="KW-0472">Membrane</keyword>
<accession>A0A6J4NYB2</accession>
<keyword evidence="6" id="KW-0681">Retinal protein</keyword>
<feature type="transmembrane region" description="Helical" evidence="11">
    <location>
        <begin position="37"/>
        <end position="56"/>
    </location>
</feature>
<evidence type="ECO:0000256" key="3">
    <source>
        <dbReference type="ARBA" id="ARBA00022543"/>
    </source>
</evidence>
<comment type="similarity">
    <text evidence="2">Belongs to the archaeal/bacterial/fungal opsin family.</text>
</comment>
<dbReference type="Pfam" id="PF01036">
    <property type="entry name" value="Bac_rhodopsin"/>
    <property type="match status" value="1"/>
</dbReference>
<feature type="non-terminal residue" evidence="12">
    <location>
        <position position="1"/>
    </location>
</feature>
<evidence type="ECO:0000256" key="11">
    <source>
        <dbReference type="SAM" id="Phobius"/>
    </source>
</evidence>
<dbReference type="PANTHER" id="PTHR28286:SF2">
    <property type="entry name" value="BACTERIORHODOPSIN _OPSIN, NOPA (EUROFUNG)"/>
    <property type="match status" value="1"/>
</dbReference>
<dbReference type="AlphaFoldDB" id="A0A6J4NYB2"/>
<protein>
    <submittedName>
        <fullName evidence="12">Bacteriorhodopsin-like protein</fullName>
    </submittedName>
</protein>
<evidence type="ECO:0000256" key="2">
    <source>
        <dbReference type="ARBA" id="ARBA00008130"/>
    </source>
</evidence>
<evidence type="ECO:0000256" key="9">
    <source>
        <dbReference type="ARBA" id="ARBA00023136"/>
    </source>
</evidence>
<proteinExistence type="inferred from homology"/>
<evidence type="ECO:0000256" key="1">
    <source>
        <dbReference type="ARBA" id="ARBA00004141"/>
    </source>
</evidence>
<keyword evidence="4" id="KW-0716">Sensory transduction</keyword>
<organism evidence="12">
    <name type="scientific">uncultured Rubrobacteraceae bacterium</name>
    <dbReference type="NCBI Taxonomy" id="349277"/>
    <lineage>
        <taxon>Bacteria</taxon>
        <taxon>Bacillati</taxon>
        <taxon>Actinomycetota</taxon>
        <taxon>Rubrobacteria</taxon>
        <taxon>Rubrobacterales</taxon>
        <taxon>Rubrobacteraceae</taxon>
        <taxon>environmental samples</taxon>
    </lineage>
</organism>
<evidence type="ECO:0000256" key="10">
    <source>
        <dbReference type="ARBA" id="ARBA00023170"/>
    </source>
</evidence>
<dbReference type="SUPFAM" id="SSF81321">
    <property type="entry name" value="Family A G protein-coupled receptor-like"/>
    <property type="match status" value="1"/>
</dbReference>
<feature type="transmembrane region" description="Helical" evidence="11">
    <location>
        <begin position="6"/>
        <end position="25"/>
    </location>
</feature>
<comment type="subcellular location">
    <subcellularLocation>
        <location evidence="1">Membrane</location>
        <topology evidence="1">Multi-pass membrane protein</topology>
    </subcellularLocation>
</comment>
<dbReference type="PANTHER" id="PTHR28286">
    <property type="match status" value="1"/>
</dbReference>
<evidence type="ECO:0000256" key="7">
    <source>
        <dbReference type="ARBA" id="ARBA00022989"/>
    </source>
</evidence>
<sequence length="110" mass="11591">FIVSTVAMIALLYLVATRLFSEAASQGGATQQVFRTLAYLTIVLWSLYPIVWLIGTEGFAAVGSTTEVLLFLILDILAKIGFGILLLTNREALSEAGGGGGGAVQASRVR</sequence>
<keyword evidence="10" id="KW-0675">Receptor</keyword>
<evidence type="ECO:0000313" key="12">
    <source>
        <dbReference type="EMBL" id="CAA9397365.1"/>
    </source>
</evidence>
<name>A0A6J4NYB2_9ACTN</name>
<keyword evidence="8" id="KW-0157">Chromophore</keyword>
<keyword evidence="5 11" id="KW-0812">Transmembrane</keyword>
<dbReference type="PRINTS" id="PR00251">
    <property type="entry name" value="BACTRLOPSIN"/>
</dbReference>
<dbReference type="InterPro" id="IPR001425">
    <property type="entry name" value="Arc/bac/fun_rhodopsins"/>
</dbReference>
<dbReference type="GO" id="GO:0009881">
    <property type="term" value="F:photoreceptor activity"/>
    <property type="evidence" value="ECO:0007669"/>
    <property type="project" value="UniProtKB-KW"/>
</dbReference>